<dbReference type="GO" id="GO:0005840">
    <property type="term" value="C:ribosome"/>
    <property type="evidence" value="ECO:0007669"/>
    <property type="project" value="UniProtKB-KW"/>
</dbReference>
<dbReference type="Gene3D" id="1.10.287.10">
    <property type="entry name" value="S15/NS1, RNA-binding"/>
    <property type="match status" value="1"/>
</dbReference>
<name>A0AAV0CIR2_9ASTE</name>
<feature type="compositionally biased region" description="Pro residues" evidence="5">
    <location>
        <begin position="52"/>
        <end position="63"/>
    </location>
</feature>
<evidence type="ECO:0000313" key="7">
    <source>
        <dbReference type="Proteomes" id="UP001152523"/>
    </source>
</evidence>
<dbReference type="EMBL" id="CAMAPF010000030">
    <property type="protein sequence ID" value="CAH9075734.1"/>
    <property type="molecule type" value="Genomic_DNA"/>
</dbReference>
<evidence type="ECO:0000256" key="1">
    <source>
        <dbReference type="ARBA" id="ARBA00008434"/>
    </source>
</evidence>
<evidence type="ECO:0000313" key="6">
    <source>
        <dbReference type="EMBL" id="CAH9075734.1"/>
    </source>
</evidence>
<sequence>MAATVRSLRLRNKRHQAIFLLDCSFSSSDQPHPKLDYLKNIHKKLVNLPIRNAPPTPHSPPSPSSTNVTFQGMYNRSFLSQEKESKPDASKPATDKTPFGAIGKCLAQLQQSNRGAAPGKTGFPRSLPNLRLRSGDMSIQEQAAPIGSEKLRTSMLNNGSKDLKGRNNAGLVKSSFELGYNHYELGEKLRSLRPDHVGKKNWFSFQELNDRLLKVKEIADKEYAAKQGQAFADMRKAIKSISNPSKDANKQTNTFQTLNLIGLHGERYEYLSSPPKEHLLEKYFDPALMSSAEKMKLELKKVRDEFKLTESDCGSARVQVAQLTTKIKHLSGVLHKKDKHSRKGLEAMVKKRTKMMKYLRRTDWDSYCMVLSKLGLPEKEYYKS</sequence>
<gene>
    <name evidence="6" type="ORF">CEPIT_LOCUS5632</name>
</gene>
<dbReference type="SMART" id="SM01387">
    <property type="entry name" value="Ribosomal_S15"/>
    <property type="match status" value="1"/>
</dbReference>
<dbReference type="InterPro" id="IPR005290">
    <property type="entry name" value="Ribosomal_uS15_bac-type"/>
</dbReference>
<dbReference type="NCBIfam" id="TIGR00952">
    <property type="entry name" value="S15_bact"/>
    <property type="match status" value="1"/>
</dbReference>
<keyword evidence="3" id="KW-0687">Ribonucleoprotein</keyword>
<proteinExistence type="inferred from homology"/>
<feature type="region of interest" description="Disordered" evidence="5">
    <location>
        <begin position="50"/>
        <end position="70"/>
    </location>
</feature>
<evidence type="ECO:0000256" key="2">
    <source>
        <dbReference type="ARBA" id="ARBA00022980"/>
    </source>
</evidence>
<dbReference type="GO" id="GO:0003735">
    <property type="term" value="F:structural constituent of ribosome"/>
    <property type="evidence" value="ECO:0007669"/>
    <property type="project" value="InterPro"/>
</dbReference>
<accession>A0AAV0CIR2</accession>
<dbReference type="GO" id="GO:0006412">
    <property type="term" value="P:translation"/>
    <property type="evidence" value="ECO:0007669"/>
    <property type="project" value="InterPro"/>
</dbReference>
<comment type="caution">
    <text evidence="6">The sequence shown here is derived from an EMBL/GenBank/DDBJ whole genome shotgun (WGS) entry which is preliminary data.</text>
</comment>
<dbReference type="SUPFAM" id="SSF47060">
    <property type="entry name" value="S15/NS1 RNA-binding domain"/>
    <property type="match status" value="1"/>
</dbReference>
<evidence type="ECO:0000256" key="3">
    <source>
        <dbReference type="ARBA" id="ARBA00023274"/>
    </source>
</evidence>
<keyword evidence="7" id="KW-1185">Reference proteome</keyword>
<dbReference type="InterPro" id="IPR009068">
    <property type="entry name" value="uS15_NS1_RNA-bd_sf"/>
</dbReference>
<dbReference type="PANTHER" id="PTHR47546">
    <property type="entry name" value="S15/NS1, RNA-BINDING PROTEIN"/>
    <property type="match status" value="1"/>
</dbReference>
<dbReference type="CDD" id="cd00353">
    <property type="entry name" value="Ribosomal_S15p_S13e"/>
    <property type="match status" value="1"/>
</dbReference>
<dbReference type="Pfam" id="PF00312">
    <property type="entry name" value="Ribosomal_S15"/>
    <property type="match status" value="1"/>
</dbReference>
<evidence type="ECO:0000256" key="5">
    <source>
        <dbReference type="SAM" id="MobiDB-lite"/>
    </source>
</evidence>
<organism evidence="6 7">
    <name type="scientific">Cuscuta epithymum</name>
    <dbReference type="NCBI Taxonomy" id="186058"/>
    <lineage>
        <taxon>Eukaryota</taxon>
        <taxon>Viridiplantae</taxon>
        <taxon>Streptophyta</taxon>
        <taxon>Embryophyta</taxon>
        <taxon>Tracheophyta</taxon>
        <taxon>Spermatophyta</taxon>
        <taxon>Magnoliopsida</taxon>
        <taxon>eudicotyledons</taxon>
        <taxon>Gunneridae</taxon>
        <taxon>Pentapetalae</taxon>
        <taxon>asterids</taxon>
        <taxon>lamiids</taxon>
        <taxon>Solanales</taxon>
        <taxon>Convolvulaceae</taxon>
        <taxon>Cuscuteae</taxon>
        <taxon>Cuscuta</taxon>
        <taxon>Cuscuta subgen. Cuscuta</taxon>
    </lineage>
</organism>
<evidence type="ECO:0000256" key="4">
    <source>
        <dbReference type="ARBA" id="ARBA00035250"/>
    </source>
</evidence>
<reference evidence="6" key="1">
    <citation type="submission" date="2022-07" db="EMBL/GenBank/DDBJ databases">
        <authorList>
            <person name="Macas J."/>
            <person name="Novak P."/>
            <person name="Neumann P."/>
        </authorList>
    </citation>
    <scope>NUCLEOTIDE SEQUENCE</scope>
</reference>
<protein>
    <recommendedName>
        <fullName evidence="4">Small ribosomal subunit protein uS15c</fullName>
    </recommendedName>
</protein>
<dbReference type="GO" id="GO:0005737">
    <property type="term" value="C:cytoplasm"/>
    <property type="evidence" value="ECO:0007669"/>
    <property type="project" value="UniProtKB-ARBA"/>
</dbReference>
<dbReference type="GO" id="GO:1990904">
    <property type="term" value="C:ribonucleoprotein complex"/>
    <property type="evidence" value="ECO:0007669"/>
    <property type="project" value="UniProtKB-KW"/>
</dbReference>
<dbReference type="InterPro" id="IPR000589">
    <property type="entry name" value="Ribosomal_uS15"/>
</dbReference>
<dbReference type="PANTHER" id="PTHR47546:SF3">
    <property type="entry name" value="30S RIBOSOMAL PROTEIN S15, CHLOROPLASTIC"/>
    <property type="match status" value="1"/>
</dbReference>
<keyword evidence="2" id="KW-0689">Ribosomal protein</keyword>
<dbReference type="AlphaFoldDB" id="A0AAV0CIR2"/>
<comment type="similarity">
    <text evidence="1">Belongs to the universal ribosomal protein uS15 family.</text>
</comment>
<dbReference type="Proteomes" id="UP001152523">
    <property type="component" value="Unassembled WGS sequence"/>
</dbReference>